<protein>
    <submittedName>
        <fullName evidence="6">Oxidoreductase</fullName>
    </submittedName>
</protein>
<evidence type="ECO:0000313" key="6">
    <source>
        <dbReference type="EMBL" id="PYI68140.1"/>
    </source>
</evidence>
<dbReference type="InterPro" id="IPR055170">
    <property type="entry name" value="GFO_IDH_MocA-like_dom"/>
</dbReference>
<organism evidence="6 7">
    <name type="scientific">Arthrobacter livingstonensis</name>
    <dbReference type="NCBI Taxonomy" id="670078"/>
    <lineage>
        <taxon>Bacteria</taxon>
        <taxon>Bacillati</taxon>
        <taxon>Actinomycetota</taxon>
        <taxon>Actinomycetes</taxon>
        <taxon>Micrococcales</taxon>
        <taxon>Micrococcaceae</taxon>
        <taxon>Arthrobacter</taxon>
    </lineage>
</organism>
<dbReference type="EMBL" id="QJVD01000006">
    <property type="protein sequence ID" value="PYI68140.1"/>
    <property type="molecule type" value="Genomic_DNA"/>
</dbReference>
<feature type="region of interest" description="Disordered" evidence="3">
    <location>
        <begin position="1"/>
        <end position="25"/>
    </location>
</feature>
<reference evidence="6 7" key="1">
    <citation type="submission" date="2018-05" db="EMBL/GenBank/DDBJ databases">
        <title>Genetic diversity of glacier-inhabiting Cryobacterium bacteria in China and description of Cryobacterium mengkeensis sp. nov. and Arthrobacter glacialis sp. nov.</title>
        <authorList>
            <person name="Liu Q."/>
            <person name="Xin Y.-H."/>
        </authorList>
    </citation>
    <scope>NUCLEOTIDE SEQUENCE [LARGE SCALE GENOMIC DNA]</scope>
    <source>
        <strain evidence="6 7">LI2</strain>
    </source>
</reference>
<keyword evidence="7" id="KW-1185">Reference proteome</keyword>
<dbReference type="InterPro" id="IPR000683">
    <property type="entry name" value="Gfo/Idh/MocA-like_OxRdtase_N"/>
</dbReference>
<evidence type="ECO:0000313" key="7">
    <source>
        <dbReference type="Proteomes" id="UP000247832"/>
    </source>
</evidence>
<proteinExistence type="predicted"/>
<feature type="domain" description="Gfo/Idh/MocA-like oxidoreductase N-terminal" evidence="4">
    <location>
        <begin position="41"/>
        <end position="156"/>
    </location>
</feature>
<dbReference type="AlphaFoldDB" id="A0A2V5LL82"/>
<name>A0A2V5LL82_9MICC</name>
<dbReference type="PANTHER" id="PTHR43818">
    <property type="entry name" value="BCDNA.GH03377"/>
    <property type="match status" value="1"/>
</dbReference>
<dbReference type="Proteomes" id="UP000247832">
    <property type="component" value="Unassembled WGS sequence"/>
</dbReference>
<dbReference type="Pfam" id="PF22725">
    <property type="entry name" value="GFO_IDH_MocA_C3"/>
    <property type="match status" value="1"/>
</dbReference>
<dbReference type="InterPro" id="IPR050463">
    <property type="entry name" value="Gfo/Idh/MocA_oxidrdct_glycsds"/>
</dbReference>
<dbReference type="GO" id="GO:0016491">
    <property type="term" value="F:oxidoreductase activity"/>
    <property type="evidence" value="ECO:0007669"/>
    <property type="project" value="UniProtKB-KW"/>
</dbReference>
<gene>
    <name evidence="6" type="ORF">CVV68_07335</name>
</gene>
<comment type="caution">
    <text evidence="6">The sequence shown here is derived from an EMBL/GenBank/DDBJ whole genome shotgun (WGS) entry which is preliminary data.</text>
</comment>
<dbReference type="Pfam" id="PF01408">
    <property type="entry name" value="GFO_IDH_MocA"/>
    <property type="match status" value="1"/>
</dbReference>
<dbReference type="SUPFAM" id="SSF55347">
    <property type="entry name" value="Glyceraldehyde-3-phosphate dehydrogenase-like, C-terminal domain"/>
    <property type="match status" value="1"/>
</dbReference>
<feature type="compositionally biased region" description="Low complexity" evidence="3">
    <location>
        <begin position="1"/>
        <end position="10"/>
    </location>
</feature>
<feature type="domain" description="GFO/IDH/MocA-like oxidoreductase" evidence="5">
    <location>
        <begin position="168"/>
        <end position="301"/>
    </location>
</feature>
<dbReference type="Gene3D" id="3.40.50.720">
    <property type="entry name" value="NAD(P)-binding Rossmann-like Domain"/>
    <property type="match status" value="1"/>
</dbReference>
<dbReference type="InterPro" id="IPR036291">
    <property type="entry name" value="NAD(P)-bd_dom_sf"/>
</dbReference>
<sequence>MGTGPHLCGHPRPPRGHPGKPECQDHHRKRHAVGQPLNTPLNIGIVGCGNIIAQYLSTLPSLDAVRLVAVADLDPARAKAVADGLPGVRALGVQELIDDAEVDVILNLTIPAAHAQIALAAIAAGKHVYGEKPLAATTGEGREVLAAAAAAGVTVGSAPDTVLGTGTQTARRAIDDGLIGRPISATATMATPGHERWHPNPDFYYVPGGGPLLDMGPYYVSALVTLLGPVKSVIGAASHTRGSRTIATGPRAGERVPVTTDTHVTGVLVHESGALSTLVMSFDAVATKASNIEIHGETGSLVVPDPNQFDGDVLLHALGASEWEVLPVSGGYVDSARGIGLQDLALTPGGGEPRAGGKLAFHALDVMESLLRSAHTGQSVAIDSGCGRPSAVPLTQPAVVVR</sequence>
<evidence type="ECO:0000256" key="3">
    <source>
        <dbReference type="SAM" id="MobiDB-lite"/>
    </source>
</evidence>
<evidence type="ECO:0000259" key="5">
    <source>
        <dbReference type="Pfam" id="PF22725"/>
    </source>
</evidence>
<keyword evidence="1" id="KW-0560">Oxidoreductase</keyword>
<dbReference type="SUPFAM" id="SSF51735">
    <property type="entry name" value="NAD(P)-binding Rossmann-fold domains"/>
    <property type="match status" value="1"/>
</dbReference>
<evidence type="ECO:0000256" key="1">
    <source>
        <dbReference type="ARBA" id="ARBA00023002"/>
    </source>
</evidence>
<dbReference type="PANTHER" id="PTHR43818:SF11">
    <property type="entry name" value="BCDNA.GH03377"/>
    <property type="match status" value="1"/>
</dbReference>
<evidence type="ECO:0000259" key="4">
    <source>
        <dbReference type="Pfam" id="PF01408"/>
    </source>
</evidence>
<accession>A0A2V5LL82</accession>
<keyword evidence="2" id="KW-0520">NAD</keyword>
<dbReference type="GO" id="GO:0000166">
    <property type="term" value="F:nucleotide binding"/>
    <property type="evidence" value="ECO:0007669"/>
    <property type="project" value="InterPro"/>
</dbReference>
<dbReference type="OrthoDB" id="9776544at2"/>
<dbReference type="Gene3D" id="3.30.360.10">
    <property type="entry name" value="Dihydrodipicolinate Reductase, domain 2"/>
    <property type="match status" value="1"/>
</dbReference>
<evidence type="ECO:0000256" key="2">
    <source>
        <dbReference type="ARBA" id="ARBA00023027"/>
    </source>
</evidence>